<feature type="DNA-binding region" description="OmpR/PhoB-type" evidence="2">
    <location>
        <begin position="19"/>
        <end position="117"/>
    </location>
</feature>
<organism evidence="4 5">
    <name type="scientific">Rhizobium daejeonense</name>
    <dbReference type="NCBI Taxonomy" id="240521"/>
    <lineage>
        <taxon>Bacteria</taxon>
        <taxon>Pseudomonadati</taxon>
        <taxon>Pseudomonadota</taxon>
        <taxon>Alphaproteobacteria</taxon>
        <taxon>Hyphomicrobiales</taxon>
        <taxon>Rhizobiaceae</taxon>
        <taxon>Rhizobium/Agrobacterium group</taxon>
        <taxon>Rhizobium</taxon>
    </lineage>
</organism>
<dbReference type="GO" id="GO:0006355">
    <property type="term" value="P:regulation of DNA-templated transcription"/>
    <property type="evidence" value="ECO:0007669"/>
    <property type="project" value="InterPro"/>
</dbReference>
<sequence>MNEALLAAAPNALICPCCQQTVEGREFLADPSTSTITNGAITVRFTPRGFGVAKHLIDSFPRMATKDAIYDAIFCDVVGDGPETKIIDVYICKIRPAMAELGLVIETVWGKGWRLVEADATQANAIRDAGIHSLRGRVQRWTPEDDTTLLDLISRKMKPAQCATIMRKPYMSVERRYKRLAASVRIGGEVA</sequence>
<proteinExistence type="predicted"/>
<evidence type="ECO:0000313" key="4">
    <source>
        <dbReference type="EMBL" id="NGO64223.1"/>
    </source>
</evidence>
<gene>
    <name evidence="4" type="ORF">G6N76_11090</name>
</gene>
<dbReference type="InterPro" id="IPR016032">
    <property type="entry name" value="Sig_transdc_resp-reg_C-effctor"/>
</dbReference>
<name>A0A6M1RZR5_9HYPH</name>
<reference evidence="4 5" key="1">
    <citation type="submission" date="2020-02" db="EMBL/GenBank/DDBJ databases">
        <title>Genome sequence of the type strain CCBAU10050 of Rhizobium daejeonense.</title>
        <authorList>
            <person name="Gao J."/>
            <person name="Sun J."/>
        </authorList>
    </citation>
    <scope>NUCLEOTIDE SEQUENCE [LARGE SCALE GENOMIC DNA]</scope>
    <source>
        <strain evidence="4 5">CCBAU10050</strain>
    </source>
</reference>
<protein>
    <recommendedName>
        <fullName evidence="3">OmpR/PhoB-type domain-containing protein</fullName>
    </recommendedName>
</protein>
<comment type="caution">
    <text evidence="4">The sequence shown here is derived from an EMBL/GenBank/DDBJ whole genome shotgun (WGS) entry which is preliminary data.</text>
</comment>
<dbReference type="GO" id="GO:0000160">
    <property type="term" value="P:phosphorelay signal transduction system"/>
    <property type="evidence" value="ECO:0007669"/>
    <property type="project" value="InterPro"/>
</dbReference>
<dbReference type="PROSITE" id="PS51755">
    <property type="entry name" value="OMPR_PHOB"/>
    <property type="match status" value="1"/>
</dbReference>
<dbReference type="SUPFAM" id="SSF46894">
    <property type="entry name" value="C-terminal effector domain of the bipartite response regulators"/>
    <property type="match status" value="1"/>
</dbReference>
<dbReference type="Proteomes" id="UP000477849">
    <property type="component" value="Unassembled WGS sequence"/>
</dbReference>
<accession>A0A6M1RZR5</accession>
<evidence type="ECO:0000256" key="1">
    <source>
        <dbReference type="ARBA" id="ARBA00023125"/>
    </source>
</evidence>
<dbReference type="EMBL" id="JAAKZH010000003">
    <property type="protein sequence ID" value="NGO64223.1"/>
    <property type="molecule type" value="Genomic_DNA"/>
</dbReference>
<keyword evidence="1 2" id="KW-0238">DNA-binding</keyword>
<dbReference type="SMART" id="SM00862">
    <property type="entry name" value="Trans_reg_C"/>
    <property type="match status" value="1"/>
</dbReference>
<dbReference type="RefSeq" id="WP_163905220.1">
    <property type="nucleotide sequence ID" value="NZ_CP048427.1"/>
</dbReference>
<dbReference type="AlphaFoldDB" id="A0A6M1RZR5"/>
<evidence type="ECO:0000313" key="5">
    <source>
        <dbReference type="Proteomes" id="UP000477849"/>
    </source>
</evidence>
<dbReference type="InterPro" id="IPR036388">
    <property type="entry name" value="WH-like_DNA-bd_sf"/>
</dbReference>
<dbReference type="InterPro" id="IPR001867">
    <property type="entry name" value="OmpR/PhoB-type_DNA-bd"/>
</dbReference>
<dbReference type="GO" id="GO:0003677">
    <property type="term" value="F:DNA binding"/>
    <property type="evidence" value="ECO:0007669"/>
    <property type="project" value="UniProtKB-UniRule"/>
</dbReference>
<keyword evidence="5" id="KW-1185">Reference proteome</keyword>
<evidence type="ECO:0000259" key="3">
    <source>
        <dbReference type="PROSITE" id="PS51755"/>
    </source>
</evidence>
<dbReference type="Pfam" id="PF00486">
    <property type="entry name" value="Trans_reg_C"/>
    <property type="match status" value="1"/>
</dbReference>
<feature type="domain" description="OmpR/PhoB-type" evidence="3">
    <location>
        <begin position="19"/>
        <end position="117"/>
    </location>
</feature>
<evidence type="ECO:0000256" key="2">
    <source>
        <dbReference type="PROSITE-ProRule" id="PRU01091"/>
    </source>
</evidence>
<dbReference type="Gene3D" id="1.10.10.10">
    <property type="entry name" value="Winged helix-like DNA-binding domain superfamily/Winged helix DNA-binding domain"/>
    <property type="match status" value="1"/>
</dbReference>